<feature type="region of interest" description="Disordered" evidence="1">
    <location>
        <begin position="85"/>
        <end position="110"/>
    </location>
</feature>
<protein>
    <submittedName>
        <fullName evidence="2">Uncharacterized protein</fullName>
    </submittedName>
</protein>
<proteinExistence type="predicted"/>
<dbReference type="EMBL" id="HBUF01645995">
    <property type="protein sequence ID" value="CAG6785943.1"/>
    <property type="molecule type" value="Transcribed_RNA"/>
</dbReference>
<dbReference type="EMBL" id="HBUF01387638">
    <property type="protein sequence ID" value="CAG6732708.1"/>
    <property type="molecule type" value="Transcribed_RNA"/>
</dbReference>
<dbReference type="EMBL" id="HBUF01645994">
    <property type="protein sequence ID" value="CAG6785941.1"/>
    <property type="molecule type" value="Transcribed_RNA"/>
</dbReference>
<dbReference type="EMBL" id="HBUF01645993">
    <property type="protein sequence ID" value="CAG6785939.1"/>
    <property type="molecule type" value="Transcribed_RNA"/>
</dbReference>
<dbReference type="EMBL" id="HBUF01387639">
    <property type="protein sequence ID" value="CAG6732710.1"/>
    <property type="molecule type" value="Transcribed_RNA"/>
</dbReference>
<dbReference type="AlphaFoldDB" id="A0A8D8YPZ9"/>
<dbReference type="EMBL" id="HBUF01039476">
    <property type="protein sequence ID" value="CAG6617642.1"/>
    <property type="molecule type" value="Transcribed_RNA"/>
</dbReference>
<evidence type="ECO:0000256" key="1">
    <source>
        <dbReference type="SAM" id="MobiDB-lite"/>
    </source>
</evidence>
<organism evidence="2">
    <name type="scientific">Cacopsylla melanoneura</name>
    <dbReference type="NCBI Taxonomy" id="428564"/>
    <lineage>
        <taxon>Eukaryota</taxon>
        <taxon>Metazoa</taxon>
        <taxon>Ecdysozoa</taxon>
        <taxon>Arthropoda</taxon>
        <taxon>Hexapoda</taxon>
        <taxon>Insecta</taxon>
        <taxon>Pterygota</taxon>
        <taxon>Neoptera</taxon>
        <taxon>Paraneoptera</taxon>
        <taxon>Hemiptera</taxon>
        <taxon>Sternorrhyncha</taxon>
        <taxon>Psylloidea</taxon>
        <taxon>Psyllidae</taxon>
        <taxon>Psyllinae</taxon>
        <taxon>Cacopsylla</taxon>
    </lineage>
</organism>
<evidence type="ECO:0000313" key="2">
    <source>
        <dbReference type="EMBL" id="CAG6732708.1"/>
    </source>
</evidence>
<feature type="compositionally biased region" description="Basic and acidic residues" evidence="1">
    <location>
        <begin position="101"/>
        <end position="110"/>
    </location>
</feature>
<reference evidence="2" key="1">
    <citation type="submission" date="2021-05" db="EMBL/GenBank/DDBJ databases">
        <authorList>
            <person name="Alioto T."/>
            <person name="Alioto T."/>
            <person name="Gomez Garrido J."/>
        </authorList>
    </citation>
    <scope>NUCLEOTIDE SEQUENCE</scope>
</reference>
<name>A0A8D8YPZ9_9HEMI</name>
<feature type="compositionally biased region" description="Polar residues" evidence="1">
    <location>
        <begin position="86"/>
        <end position="95"/>
    </location>
</feature>
<dbReference type="EMBL" id="HBUF01039477">
    <property type="protein sequence ID" value="CAG6617645.1"/>
    <property type="molecule type" value="Transcribed_RNA"/>
</dbReference>
<accession>A0A8D8YPZ9</accession>
<sequence>MWTTRDVAHSTTMFTFHLTYKVFVRNYASSRIELTLCWKQWMIICTTVAVTPAWTILQEQTRVHAVEYLTLVLRNLIPYKIRSKFRPSSSQTKECQMTPRIRKDSNPRRS</sequence>